<dbReference type="InterPro" id="IPR017853">
    <property type="entry name" value="GH"/>
</dbReference>
<dbReference type="GO" id="GO:0004553">
    <property type="term" value="F:hydrolase activity, hydrolyzing O-glycosyl compounds"/>
    <property type="evidence" value="ECO:0007669"/>
    <property type="project" value="TreeGrafter"/>
</dbReference>
<feature type="domain" description="Glycosyl hydrolases family 39 N-terminal catalytic" evidence="4">
    <location>
        <begin position="60"/>
        <end position="219"/>
    </location>
</feature>
<accession>A0A926FDM0</accession>
<dbReference type="PANTHER" id="PTHR12631:SF10">
    <property type="entry name" value="BETA-XYLOSIDASE-LIKE PROTEIN-RELATED"/>
    <property type="match status" value="1"/>
</dbReference>
<comment type="caution">
    <text evidence="5">The sequence shown here is derived from an EMBL/GenBank/DDBJ whole genome shotgun (WGS) entry which is preliminary data.</text>
</comment>
<keyword evidence="2" id="KW-0378">Hydrolase</keyword>
<dbReference type="RefSeq" id="WP_262432006.1">
    <property type="nucleotide sequence ID" value="NZ_JACRTE010000006.1"/>
</dbReference>
<evidence type="ECO:0000256" key="1">
    <source>
        <dbReference type="ARBA" id="ARBA00008875"/>
    </source>
</evidence>
<dbReference type="InterPro" id="IPR051923">
    <property type="entry name" value="Glycosyl_Hydrolase_39"/>
</dbReference>
<evidence type="ECO:0000256" key="3">
    <source>
        <dbReference type="ARBA" id="ARBA00023295"/>
    </source>
</evidence>
<name>A0A926FDM0_9FIRM</name>
<comment type="similarity">
    <text evidence="1">Belongs to the glycosyl hydrolase 39 family.</text>
</comment>
<dbReference type="SUPFAM" id="SSF51445">
    <property type="entry name" value="(Trans)glycosidases"/>
    <property type="match status" value="1"/>
</dbReference>
<sequence>MDRLIKTGKIKPKTSLEVKSSKIGIGFEKLDRDVFDPEKAYDKLGKLGVKWVRIQSGWQRTETEKGVYNFKWLDKVVDSLINLGLTPWICLCYGNALYGGMAKEIFGAVGCPPIFTDEQKQAWKNYVSAVVKHYEGRVSYFEIWNEPDGEWCWKHGVSGTELGVFTRETAKTIKSANPNAKTIGGALCLRPITFINDAFATGMGEYLDFISFHEYTADETLVFERVKALKALAQSYNPNIDIIQGESGSQSRGGGHGALWRGCWTPEKQAKQLARHTIADLITNVHFTSYFSCMDMIEALGGKVGDVNSYLDYGYFGVLGAEFDENGRSIGEYAPKKSYYTLQNIASVFADDYELCDIPAMFVPQKSERIFKYDIERNKCVTGGFKKNGGKAFVYWYPSDIMTTSFESTVSMEIYSEYDDIYVIDVMDGSVYKIPDEILKRDKNGMYTLTNMPVKDTPLIIAFGKFADWEEEK</sequence>
<gene>
    <name evidence="5" type="ORF">H8706_06610</name>
</gene>
<keyword evidence="3" id="KW-0326">Glycosidase</keyword>
<evidence type="ECO:0000259" key="4">
    <source>
        <dbReference type="Pfam" id="PF01229"/>
    </source>
</evidence>
<dbReference type="PANTHER" id="PTHR12631">
    <property type="entry name" value="ALPHA-L-IDURONIDASE"/>
    <property type="match status" value="1"/>
</dbReference>
<dbReference type="InterPro" id="IPR049166">
    <property type="entry name" value="GH39_cat"/>
</dbReference>
<dbReference type="AlphaFoldDB" id="A0A926FDM0"/>
<organism evidence="5 6">
    <name type="scientific">Qingrenia yutianensis</name>
    <dbReference type="NCBI Taxonomy" id="2763676"/>
    <lineage>
        <taxon>Bacteria</taxon>
        <taxon>Bacillati</taxon>
        <taxon>Bacillota</taxon>
        <taxon>Clostridia</taxon>
        <taxon>Eubacteriales</taxon>
        <taxon>Oscillospiraceae</taxon>
        <taxon>Qingrenia</taxon>
    </lineage>
</organism>
<evidence type="ECO:0000313" key="6">
    <source>
        <dbReference type="Proteomes" id="UP000647416"/>
    </source>
</evidence>
<protein>
    <submittedName>
        <fullName evidence="5">Beta-galactosidase</fullName>
    </submittedName>
</protein>
<dbReference type="Gene3D" id="3.20.20.80">
    <property type="entry name" value="Glycosidases"/>
    <property type="match status" value="1"/>
</dbReference>
<dbReference type="EMBL" id="JACRTE010000006">
    <property type="protein sequence ID" value="MBC8596539.1"/>
    <property type="molecule type" value="Genomic_DNA"/>
</dbReference>
<dbReference type="Proteomes" id="UP000647416">
    <property type="component" value="Unassembled WGS sequence"/>
</dbReference>
<dbReference type="Pfam" id="PF01229">
    <property type="entry name" value="Glyco_hydro_39"/>
    <property type="match status" value="1"/>
</dbReference>
<evidence type="ECO:0000313" key="5">
    <source>
        <dbReference type="EMBL" id="MBC8596539.1"/>
    </source>
</evidence>
<proteinExistence type="inferred from homology"/>
<keyword evidence="6" id="KW-1185">Reference proteome</keyword>
<reference evidence="5" key="1">
    <citation type="submission" date="2020-08" db="EMBL/GenBank/DDBJ databases">
        <title>Genome public.</title>
        <authorList>
            <person name="Liu C."/>
            <person name="Sun Q."/>
        </authorList>
    </citation>
    <scope>NUCLEOTIDE SEQUENCE</scope>
    <source>
        <strain evidence="5">NSJ-50</strain>
    </source>
</reference>
<evidence type="ECO:0000256" key="2">
    <source>
        <dbReference type="ARBA" id="ARBA00022801"/>
    </source>
</evidence>